<evidence type="ECO:0000313" key="1">
    <source>
        <dbReference type="EMBL" id="TGZ51272.1"/>
    </source>
</evidence>
<keyword evidence="2" id="KW-1185">Reference proteome</keyword>
<gene>
    <name evidence="1" type="ORF">DBV15_07781</name>
</gene>
<evidence type="ECO:0000313" key="2">
    <source>
        <dbReference type="Proteomes" id="UP000310200"/>
    </source>
</evidence>
<dbReference type="EMBL" id="QBLH01001727">
    <property type="protein sequence ID" value="TGZ51272.1"/>
    <property type="molecule type" value="Genomic_DNA"/>
</dbReference>
<name>A0A4S2KNF2_9HYME</name>
<dbReference type="AlphaFoldDB" id="A0A4S2KNF2"/>
<proteinExistence type="predicted"/>
<reference evidence="1 2" key="1">
    <citation type="journal article" date="2019" name="Philos. Trans. R. Soc. Lond., B, Biol. Sci.">
        <title>Ant behaviour and brain gene expression of defending hosts depend on the ecological success of the intruding social parasite.</title>
        <authorList>
            <person name="Kaur R."/>
            <person name="Stoldt M."/>
            <person name="Jongepier E."/>
            <person name="Feldmeyer B."/>
            <person name="Menzel F."/>
            <person name="Bornberg-Bauer E."/>
            <person name="Foitzik S."/>
        </authorList>
    </citation>
    <scope>NUCLEOTIDE SEQUENCE [LARGE SCALE GENOMIC DNA]</scope>
    <source>
        <tissue evidence="1">Whole body</tissue>
    </source>
</reference>
<protein>
    <submittedName>
        <fullName evidence="1">Uncharacterized protein</fullName>
    </submittedName>
</protein>
<comment type="caution">
    <text evidence="1">The sequence shown here is derived from an EMBL/GenBank/DDBJ whole genome shotgun (WGS) entry which is preliminary data.</text>
</comment>
<organism evidence="1 2">
    <name type="scientific">Temnothorax longispinosus</name>
    <dbReference type="NCBI Taxonomy" id="300112"/>
    <lineage>
        <taxon>Eukaryota</taxon>
        <taxon>Metazoa</taxon>
        <taxon>Ecdysozoa</taxon>
        <taxon>Arthropoda</taxon>
        <taxon>Hexapoda</taxon>
        <taxon>Insecta</taxon>
        <taxon>Pterygota</taxon>
        <taxon>Neoptera</taxon>
        <taxon>Endopterygota</taxon>
        <taxon>Hymenoptera</taxon>
        <taxon>Apocrita</taxon>
        <taxon>Aculeata</taxon>
        <taxon>Formicoidea</taxon>
        <taxon>Formicidae</taxon>
        <taxon>Myrmicinae</taxon>
        <taxon>Temnothorax</taxon>
    </lineage>
</organism>
<dbReference type="Proteomes" id="UP000310200">
    <property type="component" value="Unassembled WGS sequence"/>
</dbReference>
<accession>A0A4S2KNF2</accession>
<sequence>MRPNARYRHGMARWRSSSADDTSTSAFSLAPRGNRVTSVTLVNTITDSDVNCTTCALIL</sequence>